<reference evidence="2" key="1">
    <citation type="submission" date="2021-05" db="EMBL/GenBank/DDBJ databases">
        <title>Complete genome sequence of the cellulolytic planctomycete Telmatocola sphagniphila SP2T and characterization of the first cellulase from planctomycetes.</title>
        <authorList>
            <person name="Rakitin A.L."/>
            <person name="Beletsky A.V."/>
            <person name="Naumoff D.G."/>
            <person name="Kulichevskaya I.S."/>
            <person name="Mardanov A.V."/>
            <person name="Ravin N.V."/>
            <person name="Dedysh S.N."/>
        </authorList>
    </citation>
    <scope>NUCLEOTIDE SEQUENCE</scope>
    <source>
        <strain evidence="2">SP2T</strain>
    </source>
</reference>
<name>A0A8E6B9F3_9BACT</name>
<dbReference type="EMBL" id="CP074694">
    <property type="protein sequence ID" value="QVL34317.1"/>
    <property type="molecule type" value="Genomic_DNA"/>
</dbReference>
<dbReference type="Proteomes" id="UP000676194">
    <property type="component" value="Chromosome"/>
</dbReference>
<gene>
    <name evidence="2" type="ORF">KIH39_10535</name>
</gene>
<protein>
    <recommendedName>
        <fullName evidence="4">DUF1559 domain-containing protein</fullName>
    </recommendedName>
</protein>
<keyword evidence="1" id="KW-0472">Membrane</keyword>
<evidence type="ECO:0000313" key="3">
    <source>
        <dbReference type="Proteomes" id="UP000676194"/>
    </source>
</evidence>
<sequence>MFARLLVLIAVVGLGVFGLGLILTFLGYARNVGDRKYSENNIRQIGFAMMHCTDPGSVIKPESIDYFPSGTLPNPALKRDERLSLYAYFVHSLDRTTENANFDEKTGMTKLWSQIDKDQKWNLGSNRELATQKAKHLIVPATKKPVTAEGFAITNYVANGGLENGAALPKWNSEQLRGLFEPDIKTPYVEVKDGLAQTIAFLETDFFTGPWLQGGPSTLRTWKRDQSVYLGPSSDLGGIHLDGVYAAMADGRAHFLTWKTDPRIFRSLLTIDSTEEPE</sequence>
<evidence type="ECO:0008006" key="4">
    <source>
        <dbReference type="Google" id="ProtNLM"/>
    </source>
</evidence>
<feature type="transmembrane region" description="Helical" evidence="1">
    <location>
        <begin position="6"/>
        <end position="28"/>
    </location>
</feature>
<organism evidence="2 3">
    <name type="scientific">Telmatocola sphagniphila</name>
    <dbReference type="NCBI Taxonomy" id="1123043"/>
    <lineage>
        <taxon>Bacteria</taxon>
        <taxon>Pseudomonadati</taxon>
        <taxon>Planctomycetota</taxon>
        <taxon>Planctomycetia</taxon>
        <taxon>Gemmatales</taxon>
        <taxon>Gemmataceae</taxon>
    </lineage>
</organism>
<keyword evidence="1" id="KW-1133">Transmembrane helix</keyword>
<evidence type="ECO:0000256" key="1">
    <source>
        <dbReference type="SAM" id="Phobius"/>
    </source>
</evidence>
<accession>A0A8E6B9F3</accession>
<dbReference type="RefSeq" id="WP_213499287.1">
    <property type="nucleotide sequence ID" value="NZ_CP074694.1"/>
</dbReference>
<evidence type="ECO:0000313" key="2">
    <source>
        <dbReference type="EMBL" id="QVL34317.1"/>
    </source>
</evidence>
<proteinExistence type="predicted"/>
<keyword evidence="1" id="KW-0812">Transmembrane</keyword>
<dbReference type="AlphaFoldDB" id="A0A8E6B9F3"/>
<dbReference type="KEGG" id="tsph:KIH39_10535"/>
<keyword evidence="3" id="KW-1185">Reference proteome</keyword>